<keyword evidence="4" id="KW-1185">Reference proteome</keyword>
<keyword evidence="2" id="KW-1133">Transmembrane helix</keyword>
<dbReference type="HOGENOM" id="CLU_967174_0_0_1"/>
<reference evidence="3" key="1">
    <citation type="submission" date="2007-07" db="EMBL/GenBank/DDBJ databases">
        <title>PCAP assembly of the Caenorhabditis remanei genome.</title>
        <authorList>
            <consortium name="The Caenorhabditis remanei Sequencing Consortium"/>
            <person name="Wilson R.K."/>
        </authorList>
    </citation>
    <scope>NUCLEOTIDE SEQUENCE [LARGE SCALE GENOMIC DNA]</scope>
    <source>
        <strain evidence="3">PB4641</strain>
    </source>
</reference>
<keyword evidence="2" id="KW-0472">Membrane</keyword>
<dbReference type="STRING" id="31234.E3LYG5"/>
<dbReference type="GO" id="GO:0005737">
    <property type="term" value="C:cytoplasm"/>
    <property type="evidence" value="ECO:0007669"/>
    <property type="project" value="EnsemblMetazoa"/>
</dbReference>
<dbReference type="OrthoDB" id="5872727at2759"/>
<dbReference type="EMBL" id="DS268419">
    <property type="protein sequence ID" value="EFO86751.1"/>
    <property type="molecule type" value="Genomic_DNA"/>
</dbReference>
<dbReference type="eggNOG" id="ENOG502TFYD">
    <property type="taxonomic scope" value="Eukaryota"/>
</dbReference>
<dbReference type="GO" id="GO:0016324">
    <property type="term" value="C:apical plasma membrane"/>
    <property type="evidence" value="ECO:0007669"/>
    <property type="project" value="EnsemblMetazoa"/>
</dbReference>
<dbReference type="InParanoid" id="E3LYG5"/>
<dbReference type="GO" id="GO:0050658">
    <property type="term" value="P:RNA transport"/>
    <property type="evidence" value="ECO:0007669"/>
    <property type="project" value="EnsemblMetazoa"/>
</dbReference>
<feature type="transmembrane region" description="Helical" evidence="2">
    <location>
        <begin position="184"/>
        <end position="205"/>
    </location>
</feature>
<evidence type="ECO:0000313" key="3">
    <source>
        <dbReference type="EMBL" id="EFO86751.1"/>
    </source>
</evidence>
<organism evidence="4">
    <name type="scientific">Caenorhabditis remanei</name>
    <name type="common">Caenorhabditis vulgaris</name>
    <dbReference type="NCBI Taxonomy" id="31234"/>
    <lineage>
        <taxon>Eukaryota</taxon>
        <taxon>Metazoa</taxon>
        <taxon>Ecdysozoa</taxon>
        <taxon>Nematoda</taxon>
        <taxon>Chromadorea</taxon>
        <taxon>Rhabditida</taxon>
        <taxon>Rhabditina</taxon>
        <taxon>Rhabditomorpha</taxon>
        <taxon>Rhabditoidea</taxon>
        <taxon>Rhabditidae</taxon>
        <taxon>Peloderinae</taxon>
        <taxon>Caenorhabditis</taxon>
    </lineage>
</organism>
<name>E3LYG5_CAERE</name>
<dbReference type="FunCoup" id="E3LYG5">
    <property type="interactions" value="1783"/>
</dbReference>
<feature type="region of interest" description="Disordered" evidence="1">
    <location>
        <begin position="252"/>
        <end position="322"/>
    </location>
</feature>
<feature type="compositionally biased region" description="Low complexity" evidence="1">
    <location>
        <begin position="271"/>
        <end position="281"/>
    </location>
</feature>
<keyword evidence="2" id="KW-0812">Transmembrane</keyword>
<gene>
    <name evidence="3" type="primary">Cre-sid-2</name>
    <name evidence="3" type="ORF">CRE_04643</name>
</gene>
<evidence type="ECO:0000256" key="1">
    <source>
        <dbReference type="SAM" id="MobiDB-lite"/>
    </source>
</evidence>
<dbReference type="GO" id="GO:0035194">
    <property type="term" value="P:regulatory ncRNA-mediated post-transcriptional gene silencing"/>
    <property type="evidence" value="ECO:0007669"/>
    <property type="project" value="EnsemblMetazoa"/>
</dbReference>
<proteinExistence type="predicted"/>
<accession>E3LYG5</accession>
<sequence>MIRYQTLVFAVFLLPVFWCFDSFLITSIEIRNDVGNINCTSSNLTVSINELALKPLCQIEEDANTKISYVTLTYNETESIPNGKNITFNLESSVTVKNYEPSQNMTNSANYQFMGIFVPDKSSKANTVLVRNVTLNKVEAPATTSASKFSEADVPISNKTILTVTYIHIQYDDSTKKEGNSNGGAVAVAIIEGIALIAILAYMGYRTMVKHRMKESTMNAALYGYDNNSRSEKMQRFISSFLSLVTVPDSIRMSDIPPPRDPTYATPPTPTVTQQTPTRNTVMTTQELVVPPTQNTSAPAPTRPTTGASGQFNDPFDSLDSW</sequence>
<dbReference type="Proteomes" id="UP000008281">
    <property type="component" value="Unassembled WGS sequence"/>
</dbReference>
<feature type="compositionally biased region" description="Pro residues" evidence="1">
    <location>
        <begin position="256"/>
        <end position="270"/>
    </location>
</feature>
<evidence type="ECO:0000256" key="2">
    <source>
        <dbReference type="SAM" id="Phobius"/>
    </source>
</evidence>
<dbReference type="OMA" id="AYMGYRT"/>
<protein>
    <submittedName>
        <fullName evidence="3">CRE-SID-2 protein</fullName>
    </submittedName>
</protein>
<dbReference type="AlphaFoldDB" id="E3LYG5"/>
<evidence type="ECO:0000313" key="4">
    <source>
        <dbReference type="Proteomes" id="UP000008281"/>
    </source>
</evidence>
<feature type="compositionally biased region" description="Polar residues" evidence="1">
    <location>
        <begin position="282"/>
        <end position="312"/>
    </location>
</feature>